<keyword evidence="4" id="KW-0732">Signal</keyword>
<dbReference type="CDD" id="cd07185">
    <property type="entry name" value="OmpA_C-like"/>
    <property type="match status" value="1"/>
</dbReference>
<evidence type="ECO:0000256" key="3">
    <source>
        <dbReference type="PROSITE-ProRule" id="PRU00473"/>
    </source>
</evidence>
<dbReference type="eggNOG" id="COG2885">
    <property type="taxonomic scope" value="Bacteria"/>
</dbReference>
<proteinExistence type="predicted"/>
<sequence length="178" mass="19128">MTDCRLYPPSPVPDRRRRAALIALAAAAVAGCQATPPAAPPRPRFRPEQVRTLQDLGFRPEGEDWQLDLSMALLFGFDADRLQPPQTERLGRMGRALAEAGIRRMHVEGHTDNVGAAAYNQALSLRRAASVARALAGAGFDAAGLQVRGLGAERPIADNDSEAGRAQNRRVTLIVVAD</sequence>
<feature type="domain" description="OmpA-like" evidence="5">
    <location>
        <begin position="62"/>
        <end position="178"/>
    </location>
</feature>
<dbReference type="PATRIC" id="fig|983917.3.peg.945"/>
<dbReference type="PRINTS" id="PR01023">
    <property type="entry name" value="NAFLGMOTY"/>
</dbReference>
<dbReference type="HOGENOM" id="CLU_016890_12_3_4"/>
<accession>I0HMR9</accession>
<keyword evidence="7" id="KW-1185">Reference proteome</keyword>
<dbReference type="PANTHER" id="PTHR30329:SF17">
    <property type="entry name" value="LIPOPROTEIN YFIB-RELATED"/>
    <property type="match status" value="1"/>
</dbReference>
<evidence type="ECO:0000256" key="4">
    <source>
        <dbReference type="SAM" id="SignalP"/>
    </source>
</evidence>
<evidence type="ECO:0000256" key="1">
    <source>
        <dbReference type="ARBA" id="ARBA00004442"/>
    </source>
</evidence>
<dbReference type="Proteomes" id="UP000007883">
    <property type="component" value="Chromosome"/>
</dbReference>
<dbReference type="EMBL" id="AP012320">
    <property type="protein sequence ID" value="BAL94306.1"/>
    <property type="molecule type" value="Genomic_DNA"/>
</dbReference>
<gene>
    <name evidence="6" type="ordered locus">RGE_09650</name>
</gene>
<dbReference type="InterPro" id="IPR006664">
    <property type="entry name" value="OMP_bac"/>
</dbReference>
<dbReference type="AlphaFoldDB" id="I0HMR9"/>
<reference evidence="6 7" key="1">
    <citation type="journal article" date="2012" name="J. Bacteriol.">
        <title>Complete genome sequence of phototrophic betaproteobacterium Rubrivivax gelatinosus IL144.</title>
        <authorList>
            <person name="Nagashima S."/>
            <person name="Kamimura A."/>
            <person name="Shimizu T."/>
            <person name="Nakamura-isaki S."/>
            <person name="Aono E."/>
            <person name="Sakamoto K."/>
            <person name="Ichikawa N."/>
            <person name="Nakazawa H."/>
            <person name="Sekine M."/>
            <person name="Yamazaki S."/>
            <person name="Fujita N."/>
            <person name="Shimada K."/>
            <person name="Hanada S."/>
            <person name="Nagashima K.V.P."/>
        </authorList>
    </citation>
    <scope>NUCLEOTIDE SEQUENCE [LARGE SCALE GENOMIC DNA]</scope>
    <source>
        <strain evidence="7">NBRC 100245 / IL144</strain>
    </source>
</reference>
<evidence type="ECO:0000256" key="2">
    <source>
        <dbReference type="ARBA" id="ARBA00023136"/>
    </source>
</evidence>
<dbReference type="Pfam" id="PF00691">
    <property type="entry name" value="OmpA"/>
    <property type="match status" value="1"/>
</dbReference>
<protein>
    <submittedName>
        <fullName evidence="6">OmpA/MotB family outer membrane protein</fullName>
    </submittedName>
</protein>
<feature type="chain" id="PRO_5003628276" evidence="4">
    <location>
        <begin position="35"/>
        <end position="178"/>
    </location>
</feature>
<organism evidence="6 7">
    <name type="scientific">Rubrivivax gelatinosus (strain NBRC 100245 / IL144)</name>
    <dbReference type="NCBI Taxonomy" id="983917"/>
    <lineage>
        <taxon>Bacteria</taxon>
        <taxon>Pseudomonadati</taxon>
        <taxon>Pseudomonadota</taxon>
        <taxon>Betaproteobacteria</taxon>
        <taxon>Burkholderiales</taxon>
        <taxon>Sphaerotilaceae</taxon>
        <taxon>Rubrivivax</taxon>
    </lineage>
</organism>
<dbReference type="InterPro" id="IPR036737">
    <property type="entry name" value="OmpA-like_sf"/>
</dbReference>
<evidence type="ECO:0000259" key="5">
    <source>
        <dbReference type="PROSITE" id="PS51123"/>
    </source>
</evidence>
<evidence type="ECO:0000313" key="6">
    <source>
        <dbReference type="EMBL" id="BAL94306.1"/>
    </source>
</evidence>
<dbReference type="PROSITE" id="PS51123">
    <property type="entry name" value="OMPA_2"/>
    <property type="match status" value="1"/>
</dbReference>
<dbReference type="PRINTS" id="PR01021">
    <property type="entry name" value="OMPADOMAIN"/>
</dbReference>
<feature type="signal peptide" evidence="4">
    <location>
        <begin position="1"/>
        <end position="34"/>
    </location>
</feature>
<keyword evidence="2 3" id="KW-0472">Membrane</keyword>
<dbReference type="SUPFAM" id="SSF103088">
    <property type="entry name" value="OmpA-like"/>
    <property type="match status" value="1"/>
</dbReference>
<dbReference type="InterPro" id="IPR050330">
    <property type="entry name" value="Bact_OuterMem_StrucFunc"/>
</dbReference>
<comment type="subcellular location">
    <subcellularLocation>
        <location evidence="1">Cell outer membrane</location>
    </subcellularLocation>
</comment>
<dbReference type="PANTHER" id="PTHR30329">
    <property type="entry name" value="STATOR ELEMENT OF FLAGELLAR MOTOR COMPLEX"/>
    <property type="match status" value="1"/>
</dbReference>
<evidence type="ECO:0000313" key="7">
    <source>
        <dbReference type="Proteomes" id="UP000007883"/>
    </source>
</evidence>
<dbReference type="GO" id="GO:0009279">
    <property type="term" value="C:cell outer membrane"/>
    <property type="evidence" value="ECO:0007669"/>
    <property type="project" value="UniProtKB-SubCell"/>
</dbReference>
<dbReference type="STRING" id="983917.RGE_09650"/>
<dbReference type="PROSITE" id="PS51257">
    <property type="entry name" value="PROKAR_LIPOPROTEIN"/>
    <property type="match status" value="1"/>
</dbReference>
<name>I0HMR9_RUBGI</name>
<dbReference type="Gene3D" id="3.30.1330.60">
    <property type="entry name" value="OmpA-like domain"/>
    <property type="match status" value="1"/>
</dbReference>
<dbReference type="KEGG" id="rge:RGE_09650"/>
<dbReference type="InterPro" id="IPR006665">
    <property type="entry name" value="OmpA-like"/>
</dbReference>